<dbReference type="AlphaFoldDB" id="L0ADQ8"/>
<dbReference type="STRING" id="1056495.Calag_1473"/>
<gene>
    <name evidence="1" type="ordered locus">Calag_1473</name>
</gene>
<dbReference type="GeneID" id="14212733"/>
<organism evidence="1 2">
    <name type="scientific">Caldisphaera lagunensis (strain DSM 15908 / JCM 11604 / ANMR 0165 / IC-154)</name>
    <dbReference type="NCBI Taxonomy" id="1056495"/>
    <lineage>
        <taxon>Archaea</taxon>
        <taxon>Thermoproteota</taxon>
        <taxon>Thermoprotei</taxon>
        <taxon>Acidilobales</taxon>
        <taxon>Caldisphaeraceae</taxon>
        <taxon>Caldisphaera</taxon>
    </lineage>
</organism>
<dbReference type="eggNOG" id="arCOG05631">
    <property type="taxonomic scope" value="Archaea"/>
</dbReference>
<dbReference type="RefSeq" id="WP_015233072.1">
    <property type="nucleotide sequence ID" value="NC_019791.1"/>
</dbReference>
<proteinExistence type="predicted"/>
<evidence type="ECO:0000313" key="1">
    <source>
        <dbReference type="EMBL" id="AFZ71175.1"/>
    </source>
</evidence>
<dbReference type="Proteomes" id="UP000010469">
    <property type="component" value="Chromosome"/>
</dbReference>
<evidence type="ECO:0000313" key="2">
    <source>
        <dbReference type="Proteomes" id="UP000010469"/>
    </source>
</evidence>
<reference evidence="2" key="1">
    <citation type="submission" date="2012-03" db="EMBL/GenBank/DDBJ databases">
        <title>Complete genome of Caldisphaera lagunensis DSM 15908.</title>
        <authorList>
            <person name="Lucas S."/>
            <person name="Copeland A."/>
            <person name="Lapidus A."/>
            <person name="Glavina del Rio T."/>
            <person name="Dalin E."/>
            <person name="Tice H."/>
            <person name="Bruce D."/>
            <person name="Goodwin L."/>
            <person name="Pitluck S."/>
            <person name="Peters L."/>
            <person name="Mikhailova N."/>
            <person name="Teshima H."/>
            <person name="Kyrpides N."/>
            <person name="Mavromatis K."/>
            <person name="Ivanova N."/>
            <person name="Brettin T."/>
            <person name="Detter J.C."/>
            <person name="Han C."/>
            <person name="Larimer F."/>
            <person name="Land M."/>
            <person name="Hauser L."/>
            <person name="Markowitz V."/>
            <person name="Cheng J.-F."/>
            <person name="Hugenholtz P."/>
            <person name="Woyke T."/>
            <person name="Wu D."/>
            <person name="Spring S."/>
            <person name="Schroeder M."/>
            <person name="Brambilla E."/>
            <person name="Klenk H.-P."/>
            <person name="Eisen J.A."/>
        </authorList>
    </citation>
    <scope>NUCLEOTIDE SEQUENCE [LARGE SCALE GENOMIC DNA]</scope>
    <source>
        <strain evidence="2">DSM 15908 / JCM 11604 / IC-154</strain>
    </source>
</reference>
<accession>L0ADQ8</accession>
<dbReference type="InParanoid" id="L0ADQ8"/>
<sequence length="206" mass="23220">MSASSGKLSIGEEVYLRGLTGRLVGIYLFKGFNKVAILTYPDRICESISSAAAVSYLDSYGYSENKVKIFDYSENIDDIIKSIIDWNPDAIYLAFGGEQRLVNVNDMTIKVLNSLYNHGYKGNILIHVRVWLATKQLSTILSNNELKEYLRSVQGIRLFTADANLRKFMFNYVLISKDGKVTLNKYAETDITQEHADLLKLSLPPS</sequence>
<dbReference type="EMBL" id="CP003378">
    <property type="protein sequence ID" value="AFZ71175.1"/>
    <property type="molecule type" value="Genomic_DNA"/>
</dbReference>
<dbReference type="KEGG" id="clg:Calag_1473"/>
<keyword evidence="2" id="KW-1185">Reference proteome</keyword>
<name>L0ADQ8_CALLD</name>
<protein>
    <submittedName>
        <fullName evidence="1">Uncharacterized protein</fullName>
    </submittedName>
</protein>
<dbReference type="HOGENOM" id="CLU_115255_0_0_2"/>
<dbReference type="OrthoDB" id="91586at2157"/>